<dbReference type="SUPFAM" id="SSF48163">
    <property type="entry name" value="An anticodon-binding domain of class I aminoacyl-tRNA synthetases"/>
    <property type="match status" value="1"/>
</dbReference>
<evidence type="ECO:0000256" key="10">
    <source>
        <dbReference type="HAMAP-Rule" id="MF_00177"/>
    </source>
</evidence>
<dbReference type="InterPro" id="IPR020751">
    <property type="entry name" value="aa-tRNA-synth_I_codon-bd_sub2"/>
</dbReference>
<dbReference type="PANTHER" id="PTHR37940:SF1">
    <property type="entry name" value="LYSINE--TRNA LIGASE"/>
    <property type="match status" value="1"/>
</dbReference>
<reference evidence="11 12" key="1">
    <citation type="journal article" date="2011" name="J. Bacteriol.">
        <title>Genome sequence of Chthoniobacter flavus Ellin428, an aerobic heterotrophic soil bacterium.</title>
        <authorList>
            <person name="Kant R."/>
            <person name="van Passel M.W."/>
            <person name="Palva A."/>
            <person name="Lucas S."/>
            <person name="Lapidus A."/>
            <person name="Glavina Del Rio T."/>
            <person name="Dalin E."/>
            <person name="Tice H."/>
            <person name="Bruce D."/>
            <person name="Goodwin L."/>
            <person name="Pitluck S."/>
            <person name="Larimer F.W."/>
            <person name="Land M.L."/>
            <person name="Hauser L."/>
            <person name="Sangwan P."/>
            <person name="de Vos W.M."/>
            <person name="Janssen P.H."/>
            <person name="Smidt H."/>
        </authorList>
    </citation>
    <scope>NUCLEOTIDE SEQUENCE [LARGE SCALE GENOMIC DNA]</scope>
    <source>
        <strain evidence="11 12">Ellin428</strain>
    </source>
</reference>
<dbReference type="Gene3D" id="3.40.50.620">
    <property type="entry name" value="HUPs"/>
    <property type="match status" value="2"/>
</dbReference>
<dbReference type="EMBL" id="ABVL01000037">
    <property type="protein sequence ID" value="EDY16223.1"/>
    <property type="molecule type" value="Genomic_DNA"/>
</dbReference>
<dbReference type="Gene3D" id="1.10.10.770">
    <property type="match status" value="1"/>
</dbReference>
<evidence type="ECO:0000256" key="9">
    <source>
        <dbReference type="ARBA" id="ARBA00048573"/>
    </source>
</evidence>
<evidence type="ECO:0000256" key="7">
    <source>
        <dbReference type="ARBA" id="ARBA00022917"/>
    </source>
</evidence>
<dbReference type="Pfam" id="PF01921">
    <property type="entry name" value="tRNA-synt_1f"/>
    <property type="match status" value="1"/>
</dbReference>
<evidence type="ECO:0000256" key="6">
    <source>
        <dbReference type="ARBA" id="ARBA00022840"/>
    </source>
</evidence>
<gene>
    <name evidence="10" type="primary">lysS</name>
    <name evidence="11" type="ORF">CfE428DRAFT_6224</name>
</gene>
<dbReference type="InterPro" id="IPR014729">
    <property type="entry name" value="Rossmann-like_a/b/a_fold"/>
</dbReference>
<comment type="subcellular location">
    <subcellularLocation>
        <location evidence="1 10">Cytoplasm</location>
    </subcellularLocation>
</comment>
<evidence type="ECO:0000256" key="2">
    <source>
        <dbReference type="ARBA" id="ARBA00005594"/>
    </source>
</evidence>
<dbReference type="Proteomes" id="UP000005824">
    <property type="component" value="Unassembled WGS sequence"/>
</dbReference>
<evidence type="ECO:0000313" key="12">
    <source>
        <dbReference type="Proteomes" id="UP000005824"/>
    </source>
</evidence>
<comment type="similarity">
    <text evidence="2 10">Belongs to the class-I aminoacyl-tRNA synthetase family.</text>
</comment>
<evidence type="ECO:0000256" key="4">
    <source>
        <dbReference type="ARBA" id="ARBA00022598"/>
    </source>
</evidence>
<sequence length="607" mass="68157">MFWTEDVAAKCSGPQIINDSKTPSGRVHVGALRGVLIHDAIFRTLREKGIEVKYLFGVDDYDPLDEIPAGKGEHFEKYLGQPLCNVPPPDNSPATDMAEHYIQEFFEIFEELGVKVEKYRMRDVYQSGHFNQAIDTILQNAATVRRVYKEVSNSDRPETWYPFQAVCENCGRIGTTEVFAYDGREVSYRCRPDMVKWARGCGHEGRVSPFDGKGKLPWKLEWVAKWLTFPVTIEGAGKDHSTKGGSRDVSAACLKAIFGKEPPLNVPYEFFLVGGAKMSSSKGIGAAARNIADLLPPEVLRFLMIRTKPLSPVNFDVKEEGIVKLYNEFDRFLTRSVHEKNATPDEACVYRLSELKPEGDYYNANFQVVSALVQMPHLDVIEQITKRKGGPLTEIEQRHLDQRIASAKTWVENYASEEEKTHLQETLPARAQELTAAQRAFLHRLADVLPQTPWDDDSLQTKIFEVARLTPIDQPVAFKAIYRVLLDREQGPKAGNLLAFLEPNFVIPRLRELPFDTLEYWRQTATSEEDLAKWLTQQGEKIAGSTWVTAMIDNVAAFDITYTLKDGKRQLKRVLLEGTNVESATTGLLARLNLSAGGGTAPGSLVA</sequence>
<dbReference type="InterPro" id="IPR002904">
    <property type="entry name" value="Lys-tRNA-ligase"/>
</dbReference>
<comment type="caution">
    <text evidence="11">The sequence shown here is derived from an EMBL/GenBank/DDBJ whole genome shotgun (WGS) entry which is preliminary data.</text>
</comment>
<dbReference type="GO" id="GO:0004824">
    <property type="term" value="F:lysine-tRNA ligase activity"/>
    <property type="evidence" value="ECO:0007669"/>
    <property type="project" value="UniProtKB-UniRule"/>
</dbReference>
<dbReference type="GO" id="GO:0000049">
    <property type="term" value="F:tRNA binding"/>
    <property type="evidence" value="ECO:0007669"/>
    <property type="project" value="InterPro"/>
</dbReference>
<evidence type="ECO:0000313" key="11">
    <source>
        <dbReference type="EMBL" id="EDY16223.1"/>
    </source>
</evidence>
<dbReference type="Gene3D" id="1.10.10.350">
    <property type="match status" value="1"/>
</dbReference>
<dbReference type="SUPFAM" id="SSF52374">
    <property type="entry name" value="Nucleotidylyl transferase"/>
    <property type="match status" value="1"/>
</dbReference>
<keyword evidence="6 10" id="KW-0067">ATP-binding</keyword>
<dbReference type="RefSeq" id="WP_006983542.1">
    <property type="nucleotide sequence ID" value="NZ_ABVL01000037.1"/>
</dbReference>
<evidence type="ECO:0000256" key="5">
    <source>
        <dbReference type="ARBA" id="ARBA00022741"/>
    </source>
</evidence>
<dbReference type="InterPro" id="IPR008925">
    <property type="entry name" value="aa_tRNA-synth_I_cd-bd_sf"/>
</dbReference>
<evidence type="ECO:0000256" key="3">
    <source>
        <dbReference type="ARBA" id="ARBA00022490"/>
    </source>
</evidence>
<keyword evidence="12" id="KW-1185">Reference proteome</keyword>
<dbReference type="GO" id="GO:0005524">
    <property type="term" value="F:ATP binding"/>
    <property type="evidence" value="ECO:0007669"/>
    <property type="project" value="UniProtKB-UniRule"/>
</dbReference>
<protein>
    <recommendedName>
        <fullName evidence="10">Lysine--tRNA ligase</fullName>
        <ecNumber evidence="10">6.1.1.6</ecNumber>
    </recommendedName>
    <alternativeName>
        <fullName evidence="10">Lysyl-tRNA synthetase</fullName>
        <shortName evidence="10">LysRS</shortName>
    </alternativeName>
</protein>
<name>B4DBD3_9BACT</name>
<comment type="catalytic activity">
    <reaction evidence="9 10">
        <text>tRNA(Lys) + L-lysine + ATP = L-lysyl-tRNA(Lys) + AMP + diphosphate</text>
        <dbReference type="Rhea" id="RHEA:20792"/>
        <dbReference type="Rhea" id="RHEA-COMP:9696"/>
        <dbReference type="Rhea" id="RHEA-COMP:9697"/>
        <dbReference type="ChEBI" id="CHEBI:30616"/>
        <dbReference type="ChEBI" id="CHEBI:32551"/>
        <dbReference type="ChEBI" id="CHEBI:33019"/>
        <dbReference type="ChEBI" id="CHEBI:78442"/>
        <dbReference type="ChEBI" id="CHEBI:78529"/>
        <dbReference type="ChEBI" id="CHEBI:456215"/>
        <dbReference type="EC" id="6.1.1.6"/>
    </reaction>
</comment>
<dbReference type="AlphaFoldDB" id="B4DBD3"/>
<evidence type="ECO:0000256" key="1">
    <source>
        <dbReference type="ARBA" id="ARBA00004496"/>
    </source>
</evidence>
<dbReference type="GO" id="GO:0005737">
    <property type="term" value="C:cytoplasm"/>
    <property type="evidence" value="ECO:0007669"/>
    <property type="project" value="UniProtKB-SubCell"/>
</dbReference>
<accession>B4DBD3</accession>
<keyword evidence="3 10" id="KW-0963">Cytoplasm</keyword>
<keyword evidence="8 10" id="KW-0030">Aminoacyl-tRNA synthetase</keyword>
<dbReference type="InParanoid" id="B4DBD3"/>
<keyword evidence="5 10" id="KW-0547">Nucleotide-binding</keyword>
<evidence type="ECO:0000256" key="8">
    <source>
        <dbReference type="ARBA" id="ARBA00023146"/>
    </source>
</evidence>
<keyword evidence="7 10" id="KW-0648">Protein biosynthesis</keyword>
<keyword evidence="4 10" id="KW-0436">Ligase</keyword>
<dbReference type="NCBIfam" id="TIGR00467">
    <property type="entry name" value="lysS_arch"/>
    <property type="match status" value="1"/>
</dbReference>
<dbReference type="eggNOG" id="COG1384">
    <property type="taxonomic scope" value="Bacteria"/>
</dbReference>
<feature type="short sequence motif" description="'KMSKS' region" evidence="10">
    <location>
        <begin position="277"/>
        <end position="281"/>
    </location>
</feature>
<comment type="caution">
    <text evidence="10">Lacks conserved residue(s) required for the propagation of feature annotation.</text>
</comment>
<dbReference type="HAMAP" id="MF_00177">
    <property type="entry name" value="Lys_tRNA_synth_class1"/>
    <property type="match status" value="1"/>
</dbReference>
<organism evidence="11 12">
    <name type="scientific">Chthoniobacter flavus Ellin428</name>
    <dbReference type="NCBI Taxonomy" id="497964"/>
    <lineage>
        <taxon>Bacteria</taxon>
        <taxon>Pseudomonadati</taxon>
        <taxon>Verrucomicrobiota</taxon>
        <taxon>Spartobacteria</taxon>
        <taxon>Chthoniobacterales</taxon>
        <taxon>Chthoniobacteraceae</taxon>
        <taxon>Chthoniobacter</taxon>
    </lineage>
</organism>
<dbReference type="GO" id="GO:0006430">
    <property type="term" value="P:lysyl-tRNA aminoacylation"/>
    <property type="evidence" value="ECO:0007669"/>
    <property type="project" value="UniProtKB-UniRule"/>
</dbReference>
<dbReference type="EC" id="6.1.1.6" evidence="10"/>
<dbReference type="PANTHER" id="PTHR37940">
    <property type="entry name" value="LYSINE--TRNA LIGASE"/>
    <property type="match status" value="1"/>
</dbReference>
<dbReference type="STRING" id="497964.CfE428DRAFT_6224"/>
<proteinExistence type="inferred from homology"/>